<evidence type="ECO:0000313" key="2">
    <source>
        <dbReference type="Proteomes" id="UP000235315"/>
    </source>
</evidence>
<proteinExistence type="predicted"/>
<reference evidence="1 2" key="1">
    <citation type="submission" date="2018-01" db="EMBL/GenBank/DDBJ databases">
        <title>Tropical forage species Digitaria eriantha prevents oxidative stress under low temperature conditions by the incorporation of polyhydroxybutyrate-producing endophytic bacteria.</title>
        <authorList>
            <person name="Stritzler M."/>
            <person name="Ayub N."/>
        </authorList>
    </citation>
    <scope>NUCLEOTIDE SEQUENCE [LARGE SCALE GENOMIC DNA]</scope>
    <source>
        <strain evidence="1 2">FR1</strain>
    </source>
</reference>
<keyword evidence="2" id="KW-1185">Reference proteome</keyword>
<evidence type="ECO:0000313" key="1">
    <source>
        <dbReference type="EMBL" id="AUO48978.1"/>
    </source>
</evidence>
<sequence>MTSREVAVEIDGVINKAIFKCSRKNIEMTVTMPDGIERSYTAADLYLCLGMVRKDFPDVSFLCKGAKINVHPSRMSSQMAGGVVAYEVRWGETADESDIVNIFDYEDKDLTNDITEQVEYHRRWLQSFNAGP</sequence>
<protein>
    <submittedName>
        <fullName evidence="1">Uncharacterized protein</fullName>
    </submittedName>
</protein>
<organism evidence="1 2">
    <name type="scientific">Pseudomonas ogarae (strain DSM 112162 / CECT 30235 / F113)</name>
    <dbReference type="NCBI Taxonomy" id="1114970"/>
    <lineage>
        <taxon>Bacteria</taxon>
        <taxon>Pseudomonadati</taxon>
        <taxon>Pseudomonadota</taxon>
        <taxon>Gammaproteobacteria</taxon>
        <taxon>Pseudomonadales</taxon>
        <taxon>Pseudomonadaceae</taxon>
        <taxon>Pseudomonas</taxon>
    </lineage>
</organism>
<accession>A0ABM6R688</accession>
<dbReference type="EMBL" id="CP025738">
    <property type="protein sequence ID" value="AUO48978.1"/>
    <property type="molecule type" value="Genomic_DNA"/>
</dbReference>
<gene>
    <name evidence="1" type="ORF">C1C98_27790</name>
</gene>
<dbReference type="Proteomes" id="UP000235315">
    <property type="component" value="Chromosome"/>
</dbReference>
<dbReference type="RefSeq" id="WP_080570012.1">
    <property type="nucleotide sequence ID" value="NC_016830.1"/>
</dbReference>
<name>A0ABM6R688_PSEO1</name>